<dbReference type="Proteomes" id="UP000317318">
    <property type="component" value="Chromosome"/>
</dbReference>
<dbReference type="PROSITE" id="PS50928">
    <property type="entry name" value="ABC_TM1"/>
    <property type="match status" value="1"/>
</dbReference>
<evidence type="ECO:0000256" key="3">
    <source>
        <dbReference type="ARBA" id="ARBA00022989"/>
    </source>
</evidence>
<keyword evidence="2 6" id="KW-0812">Transmembrane</keyword>
<accession>A0A517QXE4</accession>
<dbReference type="PANTHER" id="PTHR42727:SF1">
    <property type="entry name" value="PHOSPHATE TRANSPORT SYSTEM PERMEASE"/>
    <property type="match status" value="1"/>
</dbReference>
<feature type="domain" description="ABC transmembrane type-1" evidence="7">
    <location>
        <begin position="516"/>
        <end position="889"/>
    </location>
</feature>
<dbReference type="InterPro" id="IPR015943">
    <property type="entry name" value="WD40/YVTN_repeat-like_dom_sf"/>
</dbReference>
<organism evidence="8 9">
    <name type="scientific">Stratiformator vulcanicus</name>
    <dbReference type="NCBI Taxonomy" id="2527980"/>
    <lineage>
        <taxon>Bacteria</taxon>
        <taxon>Pseudomonadati</taxon>
        <taxon>Planctomycetota</taxon>
        <taxon>Planctomycetia</taxon>
        <taxon>Planctomycetales</taxon>
        <taxon>Planctomycetaceae</taxon>
        <taxon>Stratiformator</taxon>
    </lineage>
</organism>
<dbReference type="InterPro" id="IPR035906">
    <property type="entry name" value="MetI-like_sf"/>
</dbReference>
<sequence>MHSVRADRPETMAEKTSAFTGRKRQLSTRRTVKFADQFAASVITVGGIGTIGAVFLVGVLLVWEVVPLFQPAEITPVALPQTDSSLDVSRGFRVDEYDVIGWGAGEDGSITSFSTRTGESISTRSVVSTQDDGRDVTAFSIAFDQPDIAFGFADGSVVTGLAAFKTDFLEAESVPEEVRSLATNQTRIYDGGIVEVTPRGQFRVQRVEFDLPDEPLDVADSPVTLIDVVGTSSGPVVAVWSEERRLLLFRIKQSENIFTGEVTSEPADQVELPVDGAPTSQPNFLLMGESGSRLYLIWEDGTLFRYSLDDSRKWYLAESLKVVPAGRTVTSVKLAAGRTTLLIGDSEGDLTGWFPVRDTPDFAGTNRPVEDETETVLPDDGYLLTRAHEYGRGPTEAAVSGLGPSPRDRTVAVGYADGSLSLIQTTNERRMVDFVRDGPPAKHLALTPQAERSSIYGVSEDHDLFRGKVEIGHPAASLAGLFAPIWYEGYAAPASVWQSTSASDATEPKFGLGPIIFGTLKATFYSMLFGAPLALMAAIYTSEIMPSRWRPAIKPTIENMASLPSVVLGYVAAIVIAPYVEKWLPMILLVPFIVPLALLTGAYLWQMLPVRVALRLENGRMFFAAVTALAGVFAAYLLGPIVEDVLFRGNILLWFSERKGSGIGGWFLILTPLVTLVVALLARTFVTPILINATRNWSRSACTAADLGKFAVAGLIVLAGTYLLSWALIQFGSLTGLDLDPRNSLIGSFDQRNAFIVGFVMGFAIIPIIFTLADDALMSVPQQLRSASLGSGATPWQTAMRVVLPTAMSGLFSALMVGLGRAVGETMIVLMAAGNTPILDFNIFNGFRTLSANIAVELPEAVKGSTHFRILFLCALLLFILTFIVNTVAEIVRIRFRKRASQL</sequence>
<dbReference type="CDD" id="cd06261">
    <property type="entry name" value="TM_PBP2"/>
    <property type="match status" value="1"/>
</dbReference>
<dbReference type="GO" id="GO:0055085">
    <property type="term" value="P:transmembrane transport"/>
    <property type="evidence" value="ECO:0007669"/>
    <property type="project" value="InterPro"/>
</dbReference>
<evidence type="ECO:0000313" key="8">
    <source>
        <dbReference type="EMBL" id="QDT36248.1"/>
    </source>
</evidence>
<evidence type="ECO:0000313" key="9">
    <source>
        <dbReference type="Proteomes" id="UP000317318"/>
    </source>
</evidence>
<dbReference type="InterPro" id="IPR011047">
    <property type="entry name" value="Quinoprotein_ADH-like_sf"/>
</dbReference>
<dbReference type="PANTHER" id="PTHR42727">
    <property type="entry name" value="PHOSPHATE TRANSPORT SYSTEM PERMEASE PROTEIN"/>
    <property type="match status" value="1"/>
</dbReference>
<dbReference type="Gene3D" id="1.10.3720.10">
    <property type="entry name" value="MetI-like"/>
    <property type="match status" value="2"/>
</dbReference>
<reference evidence="8 9" key="1">
    <citation type="submission" date="2019-02" db="EMBL/GenBank/DDBJ databases">
        <title>Deep-cultivation of Planctomycetes and their phenomic and genomic characterization uncovers novel biology.</title>
        <authorList>
            <person name="Wiegand S."/>
            <person name="Jogler M."/>
            <person name="Boedeker C."/>
            <person name="Pinto D."/>
            <person name="Vollmers J."/>
            <person name="Rivas-Marin E."/>
            <person name="Kohn T."/>
            <person name="Peeters S.H."/>
            <person name="Heuer A."/>
            <person name="Rast P."/>
            <person name="Oberbeckmann S."/>
            <person name="Bunk B."/>
            <person name="Jeske O."/>
            <person name="Meyerdierks A."/>
            <person name="Storesund J.E."/>
            <person name="Kallscheuer N."/>
            <person name="Luecker S."/>
            <person name="Lage O.M."/>
            <person name="Pohl T."/>
            <person name="Merkel B.J."/>
            <person name="Hornburger P."/>
            <person name="Mueller R.-W."/>
            <person name="Bruemmer F."/>
            <person name="Labrenz M."/>
            <person name="Spormann A.M."/>
            <person name="Op den Camp H."/>
            <person name="Overmann J."/>
            <person name="Amann R."/>
            <person name="Jetten M.S.M."/>
            <person name="Mascher T."/>
            <person name="Medema M.H."/>
            <person name="Devos D.P."/>
            <person name="Kaster A.-K."/>
            <person name="Ovreas L."/>
            <person name="Rohde M."/>
            <person name="Galperin M.Y."/>
            <person name="Jogler C."/>
        </authorList>
    </citation>
    <scope>NUCLEOTIDE SEQUENCE [LARGE SCALE GENOMIC DNA]</scope>
    <source>
        <strain evidence="8 9">Pan189</strain>
    </source>
</reference>
<feature type="transmembrane region" description="Helical" evidence="6">
    <location>
        <begin position="868"/>
        <end position="889"/>
    </location>
</feature>
<evidence type="ECO:0000256" key="5">
    <source>
        <dbReference type="SAM" id="MobiDB-lite"/>
    </source>
</evidence>
<protein>
    <submittedName>
        <fullName evidence="8">Phosphate transport system permease protein PstC</fullName>
    </submittedName>
</protein>
<evidence type="ECO:0000256" key="6">
    <source>
        <dbReference type="SAM" id="Phobius"/>
    </source>
</evidence>
<keyword evidence="4 6" id="KW-0472">Membrane</keyword>
<proteinExistence type="predicted"/>
<dbReference type="AlphaFoldDB" id="A0A517QXE4"/>
<feature type="transmembrane region" description="Helical" evidence="6">
    <location>
        <begin position="38"/>
        <end position="63"/>
    </location>
</feature>
<evidence type="ECO:0000259" key="7">
    <source>
        <dbReference type="PROSITE" id="PS50928"/>
    </source>
</evidence>
<feature type="transmembrane region" description="Helical" evidence="6">
    <location>
        <begin position="754"/>
        <end position="777"/>
    </location>
</feature>
<evidence type="ECO:0000256" key="2">
    <source>
        <dbReference type="ARBA" id="ARBA00022692"/>
    </source>
</evidence>
<evidence type="ECO:0000256" key="4">
    <source>
        <dbReference type="ARBA" id="ARBA00023136"/>
    </source>
</evidence>
<name>A0A517QXE4_9PLAN</name>
<keyword evidence="3 6" id="KW-1133">Transmembrane helix</keyword>
<feature type="region of interest" description="Disordered" evidence="5">
    <location>
        <begin position="1"/>
        <end position="20"/>
    </location>
</feature>
<feature type="transmembrane region" description="Helical" evidence="6">
    <location>
        <begin position="586"/>
        <end position="608"/>
    </location>
</feature>
<feature type="compositionally biased region" description="Basic and acidic residues" evidence="5">
    <location>
        <begin position="1"/>
        <end position="13"/>
    </location>
</feature>
<dbReference type="GO" id="GO:0005886">
    <property type="term" value="C:plasma membrane"/>
    <property type="evidence" value="ECO:0007669"/>
    <property type="project" value="UniProtKB-SubCell"/>
</dbReference>
<gene>
    <name evidence="8" type="primary">pstC</name>
    <name evidence="8" type="ORF">Pan189_06030</name>
</gene>
<feature type="transmembrane region" description="Helical" evidence="6">
    <location>
        <begin position="662"/>
        <end position="686"/>
    </location>
</feature>
<evidence type="ECO:0000256" key="1">
    <source>
        <dbReference type="ARBA" id="ARBA00004651"/>
    </source>
</evidence>
<dbReference type="Gene3D" id="2.130.10.10">
    <property type="entry name" value="YVTN repeat-like/Quinoprotein amine dehydrogenase"/>
    <property type="match status" value="1"/>
</dbReference>
<dbReference type="KEGG" id="svp:Pan189_06030"/>
<comment type="subcellular location">
    <subcellularLocation>
        <location evidence="1">Cell membrane</location>
        <topology evidence="1">Multi-pass membrane protein</topology>
    </subcellularLocation>
</comment>
<feature type="transmembrane region" description="Helical" evidence="6">
    <location>
        <begin position="561"/>
        <end position="580"/>
    </location>
</feature>
<dbReference type="InterPro" id="IPR000515">
    <property type="entry name" value="MetI-like"/>
</dbReference>
<dbReference type="EMBL" id="CP036268">
    <property type="protein sequence ID" value="QDT36248.1"/>
    <property type="molecule type" value="Genomic_DNA"/>
</dbReference>
<dbReference type="SUPFAM" id="SSF161098">
    <property type="entry name" value="MetI-like"/>
    <property type="match status" value="2"/>
</dbReference>
<feature type="transmembrane region" description="Helical" evidence="6">
    <location>
        <begin position="707"/>
        <end position="734"/>
    </location>
</feature>
<dbReference type="SUPFAM" id="SSF50998">
    <property type="entry name" value="Quinoprotein alcohol dehydrogenase-like"/>
    <property type="match status" value="1"/>
</dbReference>
<feature type="transmembrane region" description="Helical" evidence="6">
    <location>
        <begin position="522"/>
        <end position="540"/>
    </location>
</feature>
<keyword evidence="9" id="KW-1185">Reference proteome</keyword>
<feature type="transmembrane region" description="Helical" evidence="6">
    <location>
        <begin position="798"/>
        <end position="819"/>
    </location>
</feature>
<feature type="transmembrane region" description="Helical" evidence="6">
    <location>
        <begin position="620"/>
        <end position="642"/>
    </location>
</feature>